<evidence type="ECO:0000313" key="6">
    <source>
        <dbReference type="Proteomes" id="UP001428341"/>
    </source>
</evidence>
<feature type="coiled-coil region" evidence="1">
    <location>
        <begin position="278"/>
        <end position="305"/>
    </location>
</feature>
<dbReference type="InterPro" id="IPR050242">
    <property type="entry name" value="JAMM_MPN+_peptidase_M67A"/>
</dbReference>
<evidence type="ECO:0000259" key="4">
    <source>
        <dbReference type="PROSITE" id="PS50249"/>
    </source>
</evidence>
<dbReference type="InterPro" id="IPR037518">
    <property type="entry name" value="MPN"/>
</dbReference>
<evidence type="ECO:0000313" key="5">
    <source>
        <dbReference type="EMBL" id="KAK9229301.1"/>
    </source>
</evidence>
<dbReference type="Proteomes" id="UP001428341">
    <property type="component" value="Unassembled WGS sequence"/>
</dbReference>
<reference evidence="5 6" key="1">
    <citation type="submission" date="2024-05" db="EMBL/GenBank/DDBJ databases">
        <title>Haplotype-resolved chromosome-level genome assembly of Huyou (Citrus changshanensis).</title>
        <authorList>
            <person name="Miao C."/>
            <person name="Chen W."/>
            <person name="Wu Y."/>
            <person name="Wang L."/>
            <person name="Zhao S."/>
            <person name="Grierson D."/>
            <person name="Xu C."/>
            <person name="Chen K."/>
        </authorList>
    </citation>
    <scope>NUCLEOTIDE SEQUENCE [LARGE SCALE GENOMIC DNA]</scope>
    <source>
        <strain evidence="5">01-14</strain>
        <tissue evidence="5">Leaf</tissue>
    </source>
</reference>
<keyword evidence="6" id="KW-1185">Reference proteome</keyword>
<proteinExistence type="predicted"/>
<feature type="region of interest" description="Disordered" evidence="2">
    <location>
        <begin position="306"/>
        <end position="351"/>
    </location>
</feature>
<feature type="compositionally biased region" description="Low complexity" evidence="2">
    <location>
        <begin position="309"/>
        <end position="328"/>
    </location>
</feature>
<evidence type="ECO:0000256" key="3">
    <source>
        <dbReference type="SAM" id="Phobius"/>
    </source>
</evidence>
<dbReference type="Pfam" id="PF01398">
    <property type="entry name" value="JAB"/>
    <property type="match status" value="1"/>
</dbReference>
<feature type="domain" description="MPN" evidence="4">
    <location>
        <begin position="1"/>
        <end position="72"/>
    </location>
</feature>
<sequence>MTVLTGRTTRVIGWYHSHPHITVLPSHVDVRTQAMYQLLDTGFIGLIFSCFSEDANKVGRIQVIAFQSSDGKQNHISKPIALLPVNKSTVIDLESSLSSSESLSARSGNVLAENPEQDTGDSKIVAGSWKGGGRTSELGGFFANVDANHPERARTGGNYQTGDLSNAIGDIDPMDMSESMQEAMHRSNLDMSGAEYVRKEIPLHVLPTSSLLKLDSPLTSFTDLQRVLYEEERAAYNQAIMQNMRNRPLYILWLYTLHVLFVLTSPLLIPFCSLSPAISALQDRLKENEIRLAMLTDEAKSLESEAFKGSDSSLSSPHHSPSHGLRGSAYFHTSSDVRTAPGSGSRSRRGL</sequence>
<dbReference type="PROSITE" id="PS50249">
    <property type="entry name" value="MPN"/>
    <property type="match status" value="1"/>
</dbReference>
<dbReference type="Gene3D" id="3.40.140.10">
    <property type="entry name" value="Cytidine Deaminase, domain 2"/>
    <property type="match status" value="1"/>
</dbReference>
<keyword evidence="3" id="KW-0812">Transmembrane</keyword>
<dbReference type="GO" id="GO:0008237">
    <property type="term" value="F:metallopeptidase activity"/>
    <property type="evidence" value="ECO:0007669"/>
    <property type="project" value="InterPro"/>
</dbReference>
<keyword evidence="1" id="KW-0175">Coiled coil</keyword>
<feature type="compositionally biased region" description="Polar residues" evidence="2">
    <location>
        <begin position="331"/>
        <end position="345"/>
    </location>
</feature>
<dbReference type="EMBL" id="JBCGBO010000001">
    <property type="protein sequence ID" value="KAK9229301.1"/>
    <property type="molecule type" value="Genomic_DNA"/>
</dbReference>
<dbReference type="PANTHER" id="PTHR10410">
    <property type="entry name" value="EUKARYOTIC TRANSLATION INITIATION FACTOR 3 -RELATED"/>
    <property type="match status" value="1"/>
</dbReference>
<name>A0AAP0N0Y1_9ROSI</name>
<feature type="transmembrane region" description="Helical" evidence="3">
    <location>
        <begin position="249"/>
        <end position="269"/>
    </location>
</feature>
<keyword evidence="3" id="KW-1133">Transmembrane helix</keyword>
<dbReference type="InterPro" id="IPR040749">
    <property type="entry name" value="BRCC36_C"/>
</dbReference>
<keyword evidence="3" id="KW-0472">Membrane</keyword>
<feature type="region of interest" description="Disordered" evidence="2">
    <location>
        <begin position="104"/>
        <end position="128"/>
    </location>
</feature>
<organism evidence="5 6">
    <name type="scientific">Citrus x changshan-huyou</name>
    <dbReference type="NCBI Taxonomy" id="2935761"/>
    <lineage>
        <taxon>Eukaryota</taxon>
        <taxon>Viridiplantae</taxon>
        <taxon>Streptophyta</taxon>
        <taxon>Embryophyta</taxon>
        <taxon>Tracheophyta</taxon>
        <taxon>Spermatophyta</taxon>
        <taxon>Magnoliopsida</taxon>
        <taxon>eudicotyledons</taxon>
        <taxon>Gunneridae</taxon>
        <taxon>Pentapetalae</taxon>
        <taxon>rosids</taxon>
        <taxon>malvids</taxon>
        <taxon>Sapindales</taxon>
        <taxon>Rutaceae</taxon>
        <taxon>Aurantioideae</taxon>
        <taxon>Citrus</taxon>
    </lineage>
</organism>
<protein>
    <recommendedName>
        <fullName evidence="4">MPN domain-containing protein</fullName>
    </recommendedName>
</protein>
<gene>
    <name evidence="5" type="ORF">WN944_022262</name>
</gene>
<dbReference type="SUPFAM" id="SSF102712">
    <property type="entry name" value="JAB1/MPN domain"/>
    <property type="match status" value="1"/>
</dbReference>
<evidence type="ECO:0000256" key="1">
    <source>
        <dbReference type="SAM" id="Coils"/>
    </source>
</evidence>
<dbReference type="AlphaFoldDB" id="A0AAP0N0Y1"/>
<comment type="caution">
    <text evidence="5">The sequence shown here is derived from an EMBL/GenBank/DDBJ whole genome shotgun (WGS) entry which is preliminary data.</text>
</comment>
<evidence type="ECO:0000256" key="2">
    <source>
        <dbReference type="SAM" id="MobiDB-lite"/>
    </source>
</evidence>
<dbReference type="InterPro" id="IPR000555">
    <property type="entry name" value="JAMM/MPN+_dom"/>
</dbReference>
<dbReference type="Pfam" id="PF18110">
    <property type="entry name" value="BRCC36_C"/>
    <property type="match status" value="1"/>
</dbReference>
<accession>A0AAP0N0Y1</accession>